<name>A0A150LIX5_9BACI</name>
<sequence length="238" mass="26778">MNTEQFIEALNEHHISLTARQLEQFETYWALLSEWNEKMNLTSINGKEQVYLKHFYDSLTASFFVDLKSSPLQICDVGSGAGFPGIPWKIVFPQLRLTIIDSLKKRILFLTELVNRLQLEGVTLFHERAENAGQNGDFREKFDVVTARAVARLSVLSEFCLPLAKPGGVFLAMKGPGVKEEIKEGKRAISILGGKIASVHTLALPYENSERNIILIEKVKNTPKKYPRKPGIPVKSPL</sequence>
<feature type="binding site" evidence="6">
    <location>
        <begin position="129"/>
        <end position="130"/>
    </location>
    <ligand>
        <name>S-adenosyl-L-methionine</name>
        <dbReference type="ChEBI" id="CHEBI:59789"/>
    </ligand>
</feature>
<evidence type="ECO:0000313" key="7">
    <source>
        <dbReference type="EMBL" id="KYD12205.1"/>
    </source>
</evidence>
<evidence type="ECO:0000256" key="4">
    <source>
        <dbReference type="ARBA" id="ARBA00022679"/>
    </source>
</evidence>
<dbReference type="AlphaFoldDB" id="A0A150LIX5"/>
<dbReference type="GO" id="GO:0070043">
    <property type="term" value="F:rRNA (guanine-N7-)-methyltransferase activity"/>
    <property type="evidence" value="ECO:0007669"/>
    <property type="project" value="UniProtKB-UniRule"/>
</dbReference>
<keyword evidence="3 6" id="KW-0489">Methyltransferase</keyword>
<keyword evidence="5 6" id="KW-0949">S-adenosyl-L-methionine</keyword>
<dbReference type="Proteomes" id="UP000257014">
    <property type="component" value="Unassembled WGS sequence"/>
</dbReference>
<dbReference type="EMBL" id="LQYT01000094">
    <property type="protein sequence ID" value="KYD12205.1"/>
    <property type="molecule type" value="Genomic_DNA"/>
</dbReference>
<dbReference type="Gene3D" id="3.40.50.150">
    <property type="entry name" value="Vaccinia Virus protein VP39"/>
    <property type="match status" value="1"/>
</dbReference>
<dbReference type="PANTHER" id="PTHR31760">
    <property type="entry name" value="S-ADENOSYL-L-METHIONINE-DEPENDENT METHYLTRANSFERASES SUPERFAMILY PROTEIN"/>
    <property type="match status" value="1"/>
</dbReference>
<dbReference type="EC" id="2.1.1.-" evidence="6"/>
<dbReference type="HAMAP" id="MF_00074">
    <property type="entry name" value="16SrRNA_methyltr_G"/>
    <property type="match status" value="1"/>
</dbReference>
<dbReference type="SUPFAM" id="SSF53335">
    <property type="entry name" value="S-adenosyl-L-methionine-dependent methyltransferases"/>
    <property type="match status" value="1"/>
</dbReference>
<accession>A0A150LIX5</accession>
<dbReference type="FunFam" id="3.40.50.150:FF:000041">
    <property type="entry name" value="Ribosomal RNA small subunit methyltransferase G"/>
    <property type="match status" value="1"/>
</dbReference>
<dbReference type="InterPro" id="IPR029063">
    <property type="entry name" value="SAM-dependent_MTases_sf"/>
</dbReference>
<comment type="caution">
    <text evidence="7">The sequence shown here is derived from an EMBL/GenBank/DDBJ whole genome shotgun (WGS) entry which is preliminary data.</text>
</comment>
<feature type="binding site" evidence="6">
    <location>
        <position position="78"/>
    </location>
    <ligand>
        <name>S-adenosyl-L-methionine</name>
        <dbReference type="ChEBI" id="CHEBI:59789"/>
    </ligand>
</feature>
<dbReference type="PANTHER" id="PTHR31760:SF0">
    <property type="entry name" value="S-ADENOSYL-L-METHIONINE-DEPENDENT METHYLTRANSFERASES SUPERFAMILY PROTEIN"/>
    <property type="match status" value="1"/>
</dbReference>
<dbReference type="PATRIC" id="fig|301148.3.peg.952"/>
<comment type="caution">
    <text evidence="6">Lacks conserved residue(s) required for the propagation of feature annotation.</text>
</comment>
<feature type="binding site" evidence="6">
    <location>
        <position position="83"/>
    </location>
    <ligand>
        <name>S-adenosyl-L-methionine</name>
        <dbReference type="ChEBI" id="CHEBI:59789"/>
    </ligand>
</feature>
<comment type="function">
    <text evidence="6">Specifically methylates the N7 position of guanine in position 535 of 16S rRNA.</text>
</comment>
<evidence type="ECO:0000256" key="5">
    <source>
        <dbReference type="ARBA" id="ARBA00022691"/>
    </source>
</evidence>
<dbReference type="OrthoDB" id="9808773at2"/>
<dbReference type="EMBL" id="QEWE01000015">
    <property type="protein sequence ID" value="REJ28895.1"/>
    <property type="molecule type" value="Genomic_DNA"/>
</dbReference>
<comment type="subcellular location">
    <subcellularLocation>
        <location evidence="6">Cytoplasm</location>
    </subcellularLocation>
</comment>
<evidence type="ECO:0000313" key="10">
    <source>
        <dbReference type="Proteomes" id="UP000257014"/>
    </source>
</evidence>
<dbReference type="RefSeq" id="WP_020154679.1">
    <property type="nucleotide sequence ID" value="NZ_LQYT01000094.1"/>
</dbReference>
<dbReference type="InterPro" id="IPR003682">
    <property type="entry name" value="rRNA_ssu_MeTfrase_G"/>
</dbReference>
<evidence type="ECO:0000256" key="1">
    <source>
        <dbReference type="ARBA" id="ARBA00022490"/>
    </source>
</evidence>
<dbReference type="STRING" id="301148.B4135_3119"/>
<protein>
    <recommendedName>
        <fullName evidence="6">Ribosomal RNA small subunit methyltransferase G</fullName>
        <ecNumber evidence="6">2.1.1.-</ecNumber>
    </recommendedName>
    <alternativeName>
        <fullName evidence="6">16S rRNA 7-methylguanosine methyltransferase</fullName>
        <shortName evidence="6">16S rRNA m7G methyltransferase</shortName>
    </alternativeName>
</protein>
<keyword evidence="4 6" id="KW-0808">Transferase</keyword>
<feature type="binding site" evidence="6">
    <location>
        <position position="148"/>
    </location>
    <ligand>
        <name>S-adenosyl-L-methionine</name>
        <dbReference type="ChEBI" id="CHEBI:59789"/>
    </ligand>
</feature>
<evidence type="ECO:0000256" key="6">
    <source>
        <dbReference type="HAMAP-Rule" id="MF_00074"/>
    </source>
</evidence>
<gene>
    <name evidence="6" type="primary">rsmG</name>
    <name evidence="7" type="ORF">B4135_3119</name>
    <name evidence="8" type="ORF">C6P37_06465</name>
</gene>
<keyword evidence="2 6" id="KW-0698">rRNA processing</keyword>
<evidence type="ECO:0000313" key="8">
    <source>
        <dbReference type="EMBL" id="REJ28895.1"/>
    </source>
</evidence>
<keyword evidence="1 6" id="KW-0963">Cytoplasm</keyword>
<comment type="similarity">
    <text evidence="6">Belongs to the methyltransferase superfamily. RNA methyltransferase RsmG family.</text>
</comment>
<dbReference type="GO" id="GO:0005829">
    <property type="term" value="C:cytosol"/>
    <property type="evidence" value="ECO:0007669"/>
    <property type="project" value="TreeGrafter"/>
</dbReference>
<dbReference type="NCBIfam" id="TIGR00138">
    <property type="entry name" value="rsmG_gidB"/>
    <property type="match status" value="1"/>
</dbReference>
<evidence type="ECO:0000256" key="2">
    <source>
        <dbReference type="ARBA" id="ARBA00022552"/>
    </source>
</evidence>
<evidence type="ECO:0000313" key="9">
    <source>
        <dbReference type="Proteomes" id="UP000075683"/>
    </source>
</evidence>
<reference evidence="8 10" key="2">
    <citation type="submission" date="2018-03" db="EMBL/GenBank/DDBJ databases">
        <authorList>
            <person name="Keele B.F."/>
        </authorList>
    </citation>
    <scope>NUCLEOTIDE SEQUENCE [LARGE SCALE GENOMIC DNA]</scope>
    <source>
        <strain evidence="8">ZCTH4_d</strain>
    </source>
</reference>
<reference evidence="7 9" key="1">
    <citation type="submission" date="2016-01" db="EMBL/GenBank/DDBJ databases">
        <title>Draft Genome Sequences of Seven Thermophilic Sporeformers Isolated from Foods.</title>
        <authorList>
            <person name="Berendsen E.M."/>
            <person name="Wells-Bennik M.H."/>
            <person name="Krawcyk A.O."/>
            <person name="De Jong A."/>
            <person name="Holsappel S."/>
            <person name="Eijlander R.T."/>
            <person name="Kuipers O.P."/>
        </authorList>
    </citation>
    <scope>NUCLEOTIDE SEQUENCE [LARGE SCALE GENOMIC DNA]</scope>
    <source>
        <strain evidence="7 9">B4135</strain>
    </source>
</reference>
<dbReference type="Pfam" id="PF02527">
    <property type="entry name" value="GidB"/>
    <property type="match status" value="1"/>
</dbReference>
<proteinExistence type="inferred from homology"/>
<dbReference type="Proteomes" id="UP000075683">
    <property type="component" value="Unassembled WGS sequence"/>
</dbReference>
<evidence type="ECO:0000256" key="3">
    <source>
        <dbReference type="ARBA" id="ARBA00022603"/>
    </source>
</evidence>
<organism evidence="7 9">
    <name type="scientific">Caldibacillus debilis</name>
    <dbReference type="NCBI Taxonomy" id="301148"/>
    <lineage>
        <taxon>Bacteria</taxon>
        <taxon>Bacillati</taxon>
        <taxon>Bacillota</taxon>
        <taxon>Bacilli</taxon>
        <taxon>Bacillales</taxon>
        <taxon>Bacillaceae</taxon>
        <taxon>Caldibacillus</taxon>
    </lineage>
</organism>
<dbReference type="PIRSF" id="PIRSF003078">
    <property type="entry name" value="GidB"/>
    <property type="match status" value="1"/>
</dbReference>